<dbReference type="SUPFAM" id="SSF55811">
    <property type="entry name" value="Nudix"/>
    <property type="match status" value="1"/>
</dbReference>
<dbReference type="GeneID" id="104592275"/>
<accession>A0A1U7ZEQ3</accession>
<dbReference type="GO" id="GO:0044715">
    <property type="term" value="F:8-oxo-dGDP phosphatase activity"/>
    <property type="evidence" value="ECO:0000318"/>
    <property type="project" value="GO_Central"/>
</dbReference>
<name>A0A1U7ZEQ3_NELNU</name>
<reference evidence="5" key="1">
    <citation type="submission" date="2025-08" db="UniProtKB">
        <authorList>
            <consortium name="RefSeq"/>
        </authorList>
    </citation>
    <scope>IDENTIFICATION</scope>
</reference>
<gene>
    <name evidence="5" type="primary">LOC104592275</name>
</gene>
<comment type="similarity">
    <text evidence="2">Belongs to the Nudix hydrolase family.</text>
</comment>
<dbReference type="OMA" id="VPLQTMY"/>
<dbReference type="AlphaFoldDB" id="A0A1U7ZEQ3"/>
<dbReference type="PANTHER" id="PTHR13622:SF8">
    <property type="entry name" value="THIAMIN PYROPHOSPHOKINASE 1"/>
    <property type="match status" value="1"/>
</dbReference>
<dbReference type="FunCoup" id="A0A1U7ZEQ3">
    <property type="interactions" value="1258"/>
</dbReference>
<organism evidence="4 5">
    <name type="scientific">Nelumbo nucifera</name>
    <name type="common">Sacred lotus</name>
    <dbReference type="NCBI Taxonomy" id="4432"/>
    <lineage>
        <taxon>Eukaryota</taxon>
        <taxon>Viridiplantae</taxon>
        <taxon>Streptophyta</taxon>
        <taxon>Embryophyta</taxon>
        <taxon>Tracheophyta</taxon>
        <taxon>Spermatophyta</taxon>
        <taxon>Magnoliopsida</taxon>
        <taxon>Proteales</taxon>
        <taxon>Nelumbonaceae</taxon>
        <taxon>Nelumbo</taxon>
    </lineage>
</organism>
<dbReference type="InterPro" id="IPR015797">
    <property type="entry name" value="NUDIX_hydrolase-like_dom_sf"/>
</dbReference>
<dbReference type="Proteomes" id="UP000189703">
    <property type="component" value="Unplaced"/>
</dbReference>
<dbReference type="Gene3D" id="3.90.79.10">
    <property type="entry name" value="Nucleoside Triphosphate Pyrophosphohydrolase"/>
    <property type="match status" value="1"/>
</dbReference>
<protein>
    <submittedName>
        <fullName evidence="5">Nudix hydrolase 20, chloroplastic-like isoform X1</fullName>
    </submittedName>
</protein>
<dbReference type="InterPro" id="IPR000086">
    <property type="entry name" value="NUDIX_hydrolase_dom"/>
</dbReference>
<dbReference type="KEGG" id="nnu:104592275"/>
<keyword evidence="4" id="KW-1185">Reference proteome</keyword>
<dbReference type="PANTHER" id="PTHR13622">
    <property type="entry name" value="THIAMIN PYROPHOSPHOKINASE"/>
    <property type="match status" value="1"/>
</dbReference>
<dbReference type="STRING" id="4432.A0A1U7ZEQ3"/>
<dbReference type="InParanoid" id="A0A1U7ZEQ3"/>
<comment type="function">
    <text evidence="1">Probably mediates the hydrolysis of some nucleoside diphosphate derivatives.</text>
</comment>
<evidence type="ECO:0000256" key="1">
    <source>
        <dbReference type="ARBA" id="ARBA00003778"/>
    </source>
</evidence>
<dbReference type="RefSeq" id="XP_010249853.1">
    <property type="nucleotide sequence ID" value="XM_010251551.2"/>
</dbReference>
<evidence type="ECO:0000313" key="5">
    <source>
        <dbReference type="RefSeq" id="XP_010249853.1"/>
    </source>
</evidence>
<evidence type="ECO:0000313" key="4">
    <source>
        <dbReference type="Proteomes" id="UP000189703"/>
    </source>
</evidence>
<dbReference type="CDD" id="cd03676">
    <property type="entry name" value="NUDIX_Tnr3_like"/>
    <property type="match status" value="1"/>
</dbReference>
<dbReference type="FunFam" id="3.90.79.10:FF:000019">
    <property type="entry name" value="Thiamin pyrophosphokinase, putative"/>
    <property type="match status" value="1"/>
</dbReference>
<dbReference type="InterPro" id="IPR031804">
    <property type="entry name" value="DUF4743"/>
</dbReference>
<proteinExistence type="inferred from homology"/>
<sequence length="382" mass="43289">MQTTSELMACNPFLSYRISISFSSLCKTLSPLLRTSISFPTRSPQFNPIRFHSRSMMANSFSWDDVFRISQADNDLDDSSDLQGFFERVKACNRGCEKKSEFIPFVIEQQIVGYIHNRFANHLREFHNVFDFLEDKSYSSHFGGYITLNPSLKSSEDRTEAVADVINCLGGLIPGTRNELYPVTSSFGKPEFFSLERAAAPYFGIKVYGIHMNGYVNKDGNKFLWIGKRSEVKPTFPGMLDHLVAGGLPHGITCKENILKECEEEAGLPRSISNRAVPVGVVSYMDINGYSFKRDVLFCYDLELPDEFIPTNQVQLNVTDGEVESFKLVPVTHVMNIIRRVEFFKPNCSLVITDFLFRHGYISPENDGYLQLLQSLRSGDCS</sequence>
<dbReference type="Pfam" id="PF00293">
    <property type="entry name" value="NUDIX"/>
    <property type="match status" value="1"/>
</dbReference>
<dbReference type="PROSITE" id="PS51462">
    <property type="entry name" value="NUDIX"/>
    <property type="match status" value="1"/>
</dbReference>
<evidence type="ECO:0000259" key="3">
    <source>
        <dbReference type="PROSITE" id="PS51462"/>
    </source>
</evidence>
<dbReference type="eggNOG" id="KOG4313">
    <property type="taxonomic scope" value="Eukaryota"/>
</dbReference>
<feature type="domain" description="Nudix hydrolase" evidence="3">
    <location>
        <begin position="207"/>
        <end position="354"/>
    </location>
</feature>
<dbReference type="OrthoDB" id="10261522at2759"/>
<evidence type="ECO:0000256" key="2">
    <source>
        <dbReference type="ARBA" id="ARBA00005582"/>
    </source>
</evidence>
<dbReference type="Pfam" id="PF15916">
    <property type="entry name" value="DUF4743"/>
    <property type="match status" value="1"/>
</dbReference>